<keyword evidence="21" id="KW-1185">Reference proteome</keyword>
<evidence type="ECO:0000256" key="15">
    <source>
        <dbReference type="ARBA" id="ARBA00041393"/>
    </source>
</evidence>
<comment type="catalytic activity">
    <reaction evidence="1">
        <text>Endonucleolytic cleavage to nucleoside 3'-phosphates and 3'-phosphooligonucleotide end-products.</text>
        <dbReference type="EC" id="3.1.22.1"/>
    </reaction>
</comment>
<feature type="region of interest" description="Disordered" evidence="19">
    <location>
        <begin position="13"/>
        <end position="35"/>
    </location>
</feature>
<reference evidence="20" key="1">
    <citation type="submission" date="2025-08" db="UniProtKB">
        <authorList>
            <consortium name="Ensembl"/>
        </authorList>
    </citation>
    <scope>IDENTIFICATION</scope>
</reference>
<evidence type="ECO:0000256" key="19">
    <source>
        <dbReference type="SAM" id="MobiDB-lite"/>
    </source>
</evidence>
<evidence type="ECO:0000256" key="18">
    <source>
        <dbReference type="ARBA" id="ARBA00045381"/>
    </source>
</evidence>
<evidence type="ECO:0000313" key="21">
    <source>
        <dbReference type="Proteomes" id="UP000694523"/>
    </source>
</evidence>
<evidence type="ECO:0000256" key="6">
    <source>
        <dbReference type="ARBA" id="ARBA00022703"/>
    </source>
</evidence>
<protein>
    <recommendedName>
        <fullName evidence="14">Deoxyribonuclease-2-alpha</fullName>
        <ecNumber evidence="4">3.1.22.1</ecNumber>
    </recommendedName>
    <alternativeName>
        <fullName evidence="15">Acid DNase</fullName>
    </alternativeName>
    <alternativeName>
        <fullName evidence="17">Deoxyribonuclease II alpha</fullName>
    </alternativeName>
    <alternativeName>
        <fullName evidence="16">Lysosomal DNase II</fullName>
    </alternativeName>
</protein>
<evidence type="ECO:0000256" key="12">
    <source>
        <dbReference type="ARBA" id="ARBA00023180"/>
    </source>
</evidence>
<dbReference type="Ensembl" id="ENSNMLT00000030003.1">
    <property type="protein sequence ID" value="ENSNMLP00000026844.1"/>
    <property type="gene ID" value="ENSNMLG00000017126.1"/>
</dbReference>
<accession>A0A8C6TT05</accession>
<keyword evidence="13" id="KW-0458">Lysosome</keyword>
<keyword evidence="7" id="KW-0540">Nuclease</keyword>
<organism evidence="20 21">
    <name type="scientific">Neogobius melanostomus</name>
    <name type="common">round goby</name>
    <dbReference type="NCBI Taxonomy" id="47308"/>
    <lineage>
        <taxon>Eukaryota</taxon>
        <taxon>Metazoa</taxon>
        <taxon>Chordata</taxon>
        <taxon>Craniata</taxon>
        <taxon>Vertebrata</taxon>
        <taxon>Euteleostomi</taxon>
        <taxon>Actinopterygii</taxon>
        <taxon>Neopterygii</taxon>
        <taxon>Teleostei</taxon>
        <taxon>Neoteleostei</taxon>
        <taxon>Acanthomorphata</taxon>
        <taxon>Gobiaria</taxon>
        <taxon>Gobiiformes</taxon>
        <taxon>Gobioidei</taxon>
        <taxon>Gobiidae</taxon>
        <taxon>Benthophilinae</taxon>
        <taxon>Neogobiini</taxon>
        <taxon>Neogobius</taxon>
    </lineage>
</organism>
<evidence type="ECO:0000256" key="11">
    <source>
        <dbReference type="ARBA" id="ARBA00023157"/>
    </source>
</evidence>
<keyword evidence="8" id="KW-0732">Signal</keyword>
<evidence type="ECO:0000256" key="9">
    <source>
        <dbReference type="ARBA" id="ARBA00022759"/>
    </source>
</evidence>
<dbReference type="InterPro" id="IPR004947">
    <property type="entry name" value="DNase_II"/>
</dbReference>
<evidence type="ECO:0000256" key="7">
    <source>
        <dbReference type="ARBA" id="ARBA00022722"/>
    </source>
</evidence>
<dbReference type="PANTHER" id="PTHR10858:SF9">
    <property type="entry name" value="DEOXYRIBONUCLEASE-2-ALPHA"/>
    <property type="match status" value="1"/>
</dbReference>
<evidence type="ECO:0000313" key="20">
    <source>
        <dbReference type="Ensembl" id="ENSNMLP00000026844.1"/>
    </source>
</evidence>
<comment type="function">
    <text evidence="18">Hydrolyzes DNA under acidic conditions with a preference for double-stranded DNA. Plays a major role in the clearance of nucleic acids generated through apoptosis, hence preventing autoinflammation. Necessary for proper fetal development and for definitive erythropoiesis in fetal liver and bone marrow, where it degrades nuclear DNA expelled from erythroid precursor cells.</text>
</comment>
<evidence type="ECO:0000256" key="4">
    <source>
        <dbReference type="ARBA" id="ARBA00012036"/>
    </source>
</evidence>
<evidence type="ECO:0000256" key="17">
    <source>
        <dbReference type="ARBA" id="ARBA00043033"/>
    </source>
</evidence>
<evidence type="ECO:0000256" key="14">
    <source>
        <dbReference type="ARBA" id="ARBA00039868"/>
    </source>
</evidence>
<evidence type="ECO:0000256" key="13">
    <source>
        <dbReference type="ARBA" id="ARBA00023228"/>
    </source>
</evidence>
<dbReference type="Pfam" id="PF03265">
    <property type="entry name" value="DNase_II"/>
    <property type="match status" value="1"/>
</dbReference>
<dbReference type="Proteomes" id="UP000694523">
    <property type="component" value="Unplaced"/>
</dbReference>
<dbReference type="GO" id="GO:0004531">
    <property type="term" value="F:deoxyribonuclease II activity"/>
    <property type="evidence" value="ECO:0007669"/>
    <property type="project" value="UniProtKB-EC"/>
</dbReference>
<evidence type="ECO:0000256" key="2">
    <source>
        <dbReference type="ARBA" id="ARBA00004371"/>
    </source>
</evidence>
<evidence type="ECO:0000256" key="1">
    <source>
        <dbReference type="ARBA" id="ARBA00000447"/>
    </source>
</evidence>
<proteinExistence type="inferred from homology"/>
<evidence type="ECO:0000256" key="10">
    <source>
        <dbReference type="ARBA" id="ARBA00022801"/>
    </source>
</evidence>
<keyword evidence="10" id="KW-0378">Hydrolase</keyword>
<keyword evidence="12" id="KW-0325">Glycoprotein</keyword>
<comment type="subcellular location">
    <subcellularLocation>
        <location evidence="2">Lysosome</location>
    </subcellularLocation>
</comment>
<keyword evidence="9" id="KW-0255">Endonuclease</keyword>
<dbReference type="GO" id="GO:0005764">
    <property type="term" value="C:lysosome"/>
    <property type="evidence" value="ECO:0007669"/>
    <property type="project" value="UniProtKB-SubCell"/>
</dbReference>
<evidence type="ECO:0000256" key="8">
    <source>
        <dbReference type="ARBA" id="ARBA00022729"/>
    </source>
</evidence>
<name>A0A8C6TT05_9GOBI</name>
<dbReference type="AlphaFoldDB" id="A0A8C6TT05"/>
<feature type="compositionally biased region" description="Gly residues" evidence="19">
    <location>
        <begin position="19"/>
        <end position="34"/>
    </location>
</feature>
<dbReference type="GO" id="GO:0006309">
    <property type="term" value="P:apoptotic DNA fragmentation"/>
    <property type="evidence" value="ECO:0007669"/>
    <property type="project" value="TreeGrafter"/>
</dbReference>
<keyword evidence="5" id="KW-0217">Developmental protein</keyword>
<dbReference type="EC" id="3.1.22.1" evidence="4"/>
<evidence type="ECO:0000256" key="3">
    <source>
        <dbReference type="ARBA" id="ARBA00007527"/>
    </source>
</evidence>
<evidence type="ECO:0000256" key="5">
    <source>
        <dbReference type="ARBA" id="ARBA00022473"/>
    </source>
</evidence>
<dbReference type="PANTHER" id="PTHR10858">
    <property type="entry name" value="DEOXYRIBONUCLEASE II"/>
    <property type="match status" value="1"/>
</dbReference>
<sequence>ILLHVLCVQTAPCGRRGPDGGGPDGGGPMAGGPEEGLRYLLLEPGSEAWTEGAVSINDTSGAVGRTLGQSSEVAFVFYNDQSPVEPRAALGRSSGHTKGAVVVDKTQGFWLVHSTPHFPPPREAGHFSYPDTGLINGQSFLCVTFPLERFLAIGEQLHINQPHVFDCQVPEALASLLPTLSTLCHKLRPSAFTAPPPLSAGGTPFISFAKGAAFNNDLYHSWVAPALGTPLLVQFWVRSTGVLPSNCSGAWSVLNIERLSPGGSAFSTSLDHSKWAASPEGAQAGGGWVCVGDINRNEAEERRGGGTVCQRDPRVWKAYRSAALQCQDCEGRTTTC</sequence>
<keyword evidence="6" id="KW-0053">Apoptosis</keyword>
<comment type="similarity">
    <text evidence="3">Belongs to the DNase II family.</text>
</comment>
<reference evidence="20" key="2">
    <citation type="submission" date="2025-09" db="UniProtKB">
        <authorList>
            <consortium name="Ensembl"/>
        </authorList>
    </citation>
    <scope>IDENTIFICATION</scope>
</reference>
<keyword evidence="11" id="KW-1015">Disulfide bond</keyword>
<evidence type="ECO:0000256" key="16">
    <source>
        <dbReference type="ARBA" id="ARBA00041918"/>
    </source>
</evidence>